<dbReference type="GO" id="GO:0008430">
    <property type="term" value="F:selenium binding"/>
    <property type="evidence" value="ECO:0007669"/>
    <property type="project" value="InterPro"/>
</dbReference>
<feature type="non-terminal residue" evidence="3">
    <location>
        <position position="1"/>
    </location>
</feature>
<dbReference type="AlphaFoldDB" id="A0AA38G9P4"/>
<comment type="caution">
    <text evidence="3">The sequence shown here is derived from an EMBL/GenBank/DDBJ whole genome shotgun (WGS) entry which is preliminary data.</text>
</comment>
<organism evidence="3 4">
    <name type="scientific">Taxus chinensis</name>
    <name type="common">Chinese yew</name>
    <name type="synonym">Taxus wallichiana var. chinensis</name>
    <dbReference type="NCBI Taxonomy" id="29808"/>
    <lineage>
        <taxon>Eukaryota</taxon>
        <taxon>Viridiplantae</taxon>
        <taxon>Streptophyta</taxon>
        <taxon>Embryophyta</taxon>
        <taxon>Tracheophyta</taxon>
        <taxon>Spermatophyta</taxon>
        <taxon>Pinopsida</taxon>
        <taxon>Pinidae</taxon>
        <taxon>Conifers II</taxon>
        <taxon>Cupressales</taxon>
        <taxon>Taxaceae</taxon>
        <taxon>Taxus</taxon>
    </lineage>
</organism>
<dbReference type="PANTHER" id="PTHR23300:SF0">
    <property type="entry name" value="METHANETHIOL OXIDASE"/>
    <property type="match status" value="1"/>
</dbReference>
<dbReference type="InterPro" id="IPR008826">
    <property type="entry name" value="Se-bd"/>
</dbReference>
<name>A0AA38G9P4_TAXCH</name>
<evidence type="ECO:0000313" key="4">
    <source>
        <dbReference type="Proteomes" id="UP000824469"/>
    </source>
</evidence>
<evidence type="ECO:0008006" key="5">
    <source>
        <dbReference type="Google" id="ProtNLM"/>
    </source>
</evidence>
<evidence type="ECO:0000313" key="3">
    <source>
        <dbReference type="EMBL" id="KAH9319242.1"/>
    </source>
</evidence>
<dbReference type="Pfam" id="PF05694">
    <property type="entry name" value="SBP56"/>
    <property type="match status" value="1"/>
</dbReference>
<reference evidence="3 4" key="1">
    <citation type="journal article" date="2021" name="Nat. Plants">
        <title>The Taxus genome provides insights into paclitaxel biosynthesis.</title>
        <authorList>
            <person name="Xiong X."/>
            <person name="Gou J."/>
            <person name="Liao Q."/>
            <person name="Li Y."/>
            <person name="Zhou Q."/>
            <person name="Bi G."/>
            <person name="Li C."/>
            <person name="Du R."/>
            <person name="Wang X."/>
            <person name="Sun T."/>
            <person name="Guo L."/>
            <person name="Liang H."/>
            <person name="Lu P."/>
            <person name="Wu Y."/>
            <person name="Zhang Z."/>
            <person name="Ro D.K."/>
            <person name="Shang Y."/>
            <person name="Huang S."/>
            <person name="Yan J."/>
        </authorList>
    </citation>
    <scope>NUCLEOTIDE SEQUENCE [LARGE SCALE GENOMIC DNA]</scope>
    <source>
        <strain evidence="3">Ta-2019</strain>
    </source>
</reference>
<proteinExistence type="inferred from homology"/>
<accession>A0AA38G9P4</accession>
<evidence type="ECO:0000256" key="1">
    <source>
        <dbReference type="ARBA" id="ARBA00005606"/>
    </source>
</evidence>
<dbReference type="OMA" id="CHIPCTT"/>
<comment type="similarity">
    <text evidence="1">Belongs to the selenium-binding protein family.</text>
</comment>
<protein>
    <recommendedName>
        <fullName evidence="5">Selenium-binding protein 1</fullName>
    </recommendedName>
</protein>
<dbReference type="EMBL" id="JAHRHJ020000004">
    <property type="protein sequence ID" value="KAH9319242.1"/>
    <property type="molecule type" value="Genomic_DNA"/>
</dbReference>
<dbReference type="PANTHER" id="PTHR23300">
    <property type="entry name" value="METHANETHIOL OXIDASE"/>
    <property type="match status" value="1"/>
</dbReference>
<sequence length="258" mass="28014">MASGKGCCGAADGGPGYETPAQAMKGPREKLLYVTAVYTGTGREKPDYLATIDVDPKSSSYSKIVHRLPVTHLGDELHHSGWNACSSCHGDSSVQRRYLILPSLLSSRVYIVDTGENPRAPVLHKAIEPETILAKTNLAFPHTAHCLASGDILISCMGDKDGNAEGAGFLLLDSEFNVKGRWEKPGQSPSFGYDFWYQPRHDILISSSWGAPAAFSKGFSLQDVSDGLYGRHLFVYSWHDGILKQTMDLGNTGLIPLE</sequence>
<gene>
    <name evidence="3" type="ORF">KI387_021011</name>
</gene>
<keyword evidence="4" id="KW-1185">Reference proteome</keyword>
<dbReference type="Proteomes" id="UP000824469">
    <property type="component" value="Unassembled WGS sequence"/>
</dbReference>
<evidence type="ECO:0000256" key="2">
    <source>
        <dbReference type="ARBA" id="ARBA00023266"/>
    </source>
</evidence>
<keyword evidence="2" id="KW-0711">Selenium</keyword>